<reference evidence="1" key="1">
    <citation type="submission" date="2021-02" db="EMBL/GenBank/DDBJ databases">
        <authorList>
            <person name="Dougan E. K."/>
            <person name="Rhodes N."/>
            <person name="Thang M."/>
            <person name="Chan C."/>
        </authorList>
    </citation>
    <scope>NUCLEOTIDE SEQUENCE</scope>
</reference>
<evidence type="ECO:0000313" key="1">
    <source>
        <dbReference type="EMBL" id="CAE7941346.1"/>
    </source>
</evidence>
<comment type="caution">
    <text evidence="1">The sequence shown here is derived from an EMBL/GenBank/DDBJ whole genome shotgun (WGS) entry which is preliminary data.</text>
</comment>
<keyword evidence="2" id="KW-1185">Reference proteome</keyword>
<dbReference type="OrthoDB" id="428602at2759"/>
<dbReference type="EMBL" id="CAJNJA010093675">
    <property type="protein sequence ID" value="CAE7941346.1"/>
    <property type="molecule type" value="Genomic_DNA"/>
</dbReference>
<sequence>MAVPLPAAPLSANPHVQLPMEAVGCQPSLVELGKTRSAPLPSMEDPEDSAKLQPLVRTRTISAVSTDSCVSALSSSTVFWSPSSHFTPKSSVYPPGMGLTPLAGSQSHRTLTPSASPIVRTISMGSEASLVRTTSISRPYPPGLGYTPISTPKDSLSRANSFGLTAEVEPCRPRRKSTDLAAVLEAHAEDHSFSRELLLLFRGGASDASDAAEAGFLLPAPGFFR</sequence>
<feature type="non-terminal residue" evidence="1">
    <location>
        <position position="225"/>
    </location>
</feature>
<gene>
    <name evidence="1" type="ORF">SNEC2469_LOCUS34250</name>
</gene>
<proteinExistence type="predicted"/>
<evidence type="ECO:0000313" key="2">
    <source>
        <dbReference type="Proteomes" id="UP000601435"/>
    </source>
</evidence>
<accession>A0A813CB79</accession>
<dbReference type="AlphaFoldDB" id="A0A813CB79"/>
<name>A0A813CB79_9DINO</name>
<organism evidence="1 2">
    <name type="scientific">Symbiodinium necroappetens</name>
    <dbReference type="NCBI Taxonomy" id="1628268"/>
    <lineage>
        <taxon>Eukaryota</taxon>
        <taxon>Sar</taxon>
        <taxon>Alveolata</taxon>
        <taxon>Dinophyceae</taxon>
        <taxon>Suessiales</taxon>
        <taxon>Symbiodiniaceae</taxon>
        <taxon>Symbiodinium</taxon>
    </lineage>
</organism>
<dbReference type="Proteomes" id="UP000601435">
    <property type="component" value="Unassembled WGS sequence"/>
</dbReference>
<protein>
    <submittedName>
        <fullName evidence="1">Uncharacterized protein</fullName>
    </submittedName>
</protein>